<accession>A0ABR0K361</accession>
<dbReference type="InterPro" id="IPR051956">
    <property type="entry name" value="eIF2B_epsilon"/>
</dbReference>
<keyword evidence="3" id="KW-0963">Cytoplasm</keyword>
<dbReference type="InterPro" id="IPR029044">
    <property type="entry name" value="Nucleotide-diphossugar_trans"/>
</dbReference>
<evidence type="ECO:0000313" key="12">
    <source>
        <dbReference type="Proteomes" id="UP001345013"/>
    </source>
</evidence>
<feature type="domain" description="W2" evidence="10">
    <location>
        <begin position="458"/>
        <end position="629"/>
    </location>
</feature>
<evidence type="ECO:0000256" key="3">
    <source>
        <dbReference type="ARBA" id="ARBA00022490"/>
    </source>
</evidence>
<dbReference type="SUPFAM" id="SSF53448">
    <property type="entry name" value="Nucleotide-diphospho-sugar transferases"/>
    <property type="match status" value="1"/>
</dbReference>
<gene>
    <name evidence="11" type="primary">GCD6</name>
    <name evidence="11" type="ORF">LTR24_007369</name>
</gene>
<feature type="compositionally biased region" description="Polar residues" evidence="9">
    <location>
        <begin position="427"/>
        <end position="453"/>
    </location>
</feature>
<dbReference type="Gene3D" id="3.90.550.10">
    <property type="entry name" value="Spore Coat Polysaccharide Biosynthesis Protein SpsA, Chain A"/>
    <property type="match status" value="1"/>
</dbReference>
<feature type="compositionally biased region" description="Acidic residues" evidence="9">
    <location>
        <begin position="622"/>
        <end position="644"/>
    </location>
</feature>
<dbReference type="Proteomes" id="UP001345013">
    <property type="component" value="Unassembled WGS sequence"/>
</dbReference>
<comment type="similarity">
    <text evidence="2">Belongs to the eIF-2B gamma/epsilon subunits family.</text>
</comment>
<comment type="subcellular location">
    <subcellularLocation>
        <location evidence="1">Cytoplasm</location>
        <location evidence="1">Cytosol</location>
    </subcellularLocation>
</comment>
<evidence type="ECO:0000256" key="2">
    <source>
        <dbReference type="ARBA" id="ARBA00007878"/>
    </source>
</evidence>
<dbReference type="PANTHER" id="PTHR45887:SF1">
    <property type="entry name" value="TRANSLATION INITIATION FACTOR EIF-2B SUBUNIT EPSILON"/>
    <property type="match status" value="1"/>
</dbReference>
<sequence>MAPKQAKSGGRGRAEEAKEDPLQAVVVYFYAGAHIEQVEAYVKASKWMSSASPFLRVEMIRCMATSVGDIMRDLDQKQIINGDFICVSGDIVSDFPVNKALKVHKQRREKDKNAIMTMLLRERNDSDHRHRNQTVPTFVIDPTNDRCLHYEESLAGAPFGTHIDPEMLKSPEIDVRQDLIDCRIDICTPDVLSLWSDNFDNNHPRREFLFGVLKDYELNGKTIHTYHINGYYANRVDGPTAYATITYDLRHGVASSLALTNNVSGTCFRRLRNDISKEDGVIIHRPARLAHGTLVGEGSSIGAGTNLRRTIVGRRCQIGKKTEIHSAIIWDDVAIGSNVKLSRAIIGSEAYIGDNVTIEEGVLVSFGASIPSGTHVSAGKRVTAQSTFGMNGIQPEEDAYDSDEEEEDDESQWARSFYQQAGFNNSTSSLASDVSEASDQMSGSGSRSQSFATHASDDDGTERFVHDTAAILVQRMQEGRHADDMQSELMGLRFSGGADGTMVQKAVATALTKHIHAEVSGGVSPQEATRRTLEQYRFLIRRQNAEQTTEEQVVFLLEAQSDLSKRTDGSRIVPLFVKDLYDLDVLEEEAFTEWYEDERSQEEAVAPMRDAAKPFIDWLATADEEESEDEDEDEDGEDDDSSDE</sequence>
<dbReference type="SUPFAM" id="SSF48371">
    <property type="entry name" value="ARM repeat"/>
    <property type="match status" value="1"/>
</dbReference>
<name>A0ABR0K361_9EURO</name>
<dbReference type="CDD" id="cd11558">
    <property type="entry name" value="W2_eIF2B_epsilon"/>
    <property type="match status" value="1"/>
</dbReference>
<evidence type="ECO:0000256" key="6">
    <source>
        <dbReference type="ARBA" id="ARBA00044144"/>
    </source>
</evidence>
<feature type="compositionally biased region" description="Acidic residues" evidence="9">
    <location>
        <begin position="395"/>
        <end position="411"/>
    </location>
</feature>
<dbReference type="SMART" id="SM00515">
    <property type="entry name" value="eIF5C"/>
    <property type="match status" value="1"/>
</dbReference>
<evidence type="ECO:0000256" key="7">
    <source>
        <dbReference type="ARBA" id="ARBA00044345"/>
    </source>
</evidence>
<dbReference type="Pfam" id="PF02020">
    <property type="entry name" value="W2"/>
    <property type="match status" value="1"/>
</dbReference>
<dbReference type="InterPro" id="IPR003307">
    <property type="entry name" value="W2_domain"/>
</dbReference>
<dbReference type="EMBL" id="JAVRRG010000109">
    <property type="protein sequence ID" value="KAK5084957.1"/>
    <property type="molecule type" value="Genomic_DNA"/>
</dbReference>
<evidence type="ECO:0000256" key="9">
    <source>
        <dbReference type="SAM" id="MobiDB-lite"/>
    </source>
</evidence>
<dbReference type="Gene3D" id="1.25.40.180">
    <property type="match status" value="1"/>
</dbReference>
<comment type="caution">
    <text evidence="11">The sequence shown here is derived from an EMBL/GenBank/DDBJ whole genome shotgun (WGS) entry which is preliminary data.</text>
</comment>
<feature type="region of interest" description="Disordered" evidence="9">
    <location>
        <begin position="427"/>
        <end position="463"/>
    </location>
</feature>
<comment type="subunit">
    <text evidence="8">Component of the translation initiation factor 2B (eIF2B) complex which is a heterodecamer of two sets of five different subunits: alpha, beta, gamma, delta and epsilon. Subunits alpha, beta and delta comprise a regulatory subcomplex and subunits epsilon and gamma comprise a catalytic subcomplex. Within the complex, the hexameric regulatory complex resides at the center, with the two heterodimeric catalytic subcomplexes bound on opposite sides.</text>
</comment>
<evidence type="ECO:0000256" key="8">
    <source>
        <dbReference type="ARBA" id="ARBA00046432"/>
    </source>
</evidence>
<feature type="region of interest" description="Disordered" evidence="9">
    <location>
        <begin position="387"/>
        <end position="412"/>
    </location>
</feature>
<dbReference type="InterPro" id="IPR016024">
    <property type="entry name" value="ARM-type_fold"/>
</dbReference>
<dbReference type="PROSITE" id="PS51363">
    <property type="entry name" value="W2"/>
    <property type="match status" value="1"/>
</dbReference>
<dbReference type="Pfam" id="PF25084">
    <property type="entry name" value="LbH_EIF2B"/>
    <property type="match status" value="1"/>
</dbReference>
<dbReference type="Gene3D" id="2.160.10.10">
    <property type="entry name" value="Hexapeptide repeat proteins"/>
    <property type="match status" value="1"/>
</dbReference>
<evidence type="ECO:0000313" key="11">
    <source>
        <dbReference type="EMBL" id="KAK5084957.1"/>
    </source>
</evidence>
<proteinExistence type="inferred from homology"/>
<keyword evidence="12" id="KW-1185">Reference proteome</keyword>
<feature type="region of interest" description="Disordered" evidence="9">
    <location>
        <begin position="615"/>
        <end position="644"/>
    </location>
</feature>
<organism evidence="11 12">
    <name type="scientific">Lithohypha guttulata</name>
    <dbReference type="NCBI Taxonomy" id="1690604"/>
    <lineage>
        <taxon>Eukaryota</taxon>
        <taxon>Fungi</taxon>
        <taxon>Dikarya</taxon>
        <taxon>Ascomycota</taxon>
        <taxon>Pezizomycotina</taxon>
        <taxon>Eurotiomycetes</taxon>
        <taxon>Chaetothyriomycetidae</taxon>
        <taxon>Chaetothyriales</taxon>
        <taxon>Trichomeriaceae</taxon>
        <taxon>Lithohypha</taxon>
    </lineage>
</organism>
<dbReference type="InterPro" id="IPR011004">
    <property type="entry name" value="Trimer_LpxA-like_sf"/>
</dbReference>
<protein>
    <recommendedName>
        <fullName evidence="6">Translation initiation factor eIF2B subunit epsilon</fullName>
    </recommendedName>
    <alternativeName>
        <fullName evidence="7">eIF2B GDP-GTP exchange factor subunit epsilon</fullName>
    </alternativeName>
</protein>
<evidence type="ECO:0000256" key="1">
    <source>
        <dbReference type="ARBA" id="ARBA00004514"/>
    </source>
</evidence>
<keyword evidence="4 11" id="KW-0396">Initiation factor</keyword>
<evidence type="ECO:0000256" key="4">
    <source>
        <dbReference type="ARBA" id="ARBA00022540"/>
    </source>
</evidence>
<dbReference type="InterPro" id="IPR056764">
    <property type="entry name" value="LbH_EIF2B3/5"/>
</dbReference>
<dbReference type="InterPro" id="IPR044123">
    <property type="entry name" value="W2_eIF2B_epsilon"/>
</dbReference>
<dbReference type="GO" id="GO:0003743">
    <property type="term" value="F:translation initiation factor activity"/>
    <property type="evidence" value="ECO:0007669"/>
    <property type="project" value="UniProtKB-KW"/>
</dbReference>
<dbReference type="PANTHER" id="PTHR45887">
    <property type="entry name" value="TRANSLATION INITIATION FACTOR EIF-2B SUBUNIT EPSILON"/>
    <property type="match status" value="1"/>
</dbReference>
<keyword evidence="5" id="KW-0648">Protein biosynthesis</keyword>
<reference evidence="11 12" key="1">
    <citation type="submission" date="2023-08" db="EMBL/GenBank/DDBJ databases">
        <title>Black Yeasts Isolated from many extreme environments.</title>
        <authorList>
            <person name="Coleine C."/>
            <person name="Stajich J.E."/>
            <person name="Selbmann L."/>
        </authorList>
    </citation>
    <scope>NUCLEOTIDE SEQUENCE [LARGE SCALE GENOMIC DNA]</scope>
    <source>
        <strain evidence="11 12">CCFEE 5885</strain>
    </source>
</reference>
<evidence type="ECO:0000256" key="5">
    <source>
        <dbReference type="ARBA" id="ARBA00022917"/>
    </source>
</evidence>
<evidence type="ECO:0000259" key="10">
    <source>
        <dbReference type="PROSITE" id="PS51363"/>
    </source>
</evidence>
<dbReference type="SUPFAM" id="SSF51161">
    <property type="entry name" value="Trimeric LpxA-like enzymes"/>
    <property type="match status" value="1"/>
</dbReference>